<feature type="non-terminal residue" evidence="2">
    <location>
        <position position="1399"/>
    </location>
</feature>
<sequence length="1399" mass="154608">MGPKTKNSKGLETKKQADRTFRRQQIRLLVDAAKDYYGMLRSDPDLHIYQKLYCLDEGLKHILDTVLNVGTGILADELQYDTSVEQVEEYGTPRRPTSQLEAQQTPPKTTPHAAVVAQASRPHFGSYDSDEEDLEHGWTPRQHTARLPRLANKIQAAFEAVARTPERAPPMLTTVRTDPRSQNNDGLVGVRTWKRSFHDVVALSKGPEDVQGQPQTSGSTAREAQGVQGQTAPRRQNVQEQQAPVSDARLAPEILNGGVGLTFSAAIPPAAMGTERRTANQDAEAVVAEIITKVNSAVLGRRKLTTTSKIADGLDGAARADDVLHVVKERMSDHVKWHTAMGPFGTILWPKTQDAVELLHKDWHFHDREIHRLMKELHGLREQLDASKAPDMATLAVELNKLVREEVKRLRGPAYNGGEGQPGFDISKLDVHEEMQKFDPKLLDVLERLTWNEAANGRGGSGAVPSVGSCSGQSKLLLQGSDSHEGKLFKLRTFFALCVLIYATNPQAKHPFQLALTDVVESMSSSPSLIAVLNHLGVTTSKSTLDRYIYELSHVVVSVDNVDKVAGGVKHDGKEAVDFHGVTVQLHCKASIRRRAAAARIPPPSTEPQSNIGRQNRRSRSLTERVGRGAPPATGSAATGESGNGEEGAEGSEAAAQAEPSGGVKSAVLDGAGTHYHGPFADLHGNKTASETLNLTADEAASSSSFDKRLFRNVLRRERTTEKGVKRPSLRDEMASATDQPTLPEQSKIVYVATYDLKVSNKEELTECLCRVKSAMEIGIRQPYLLVVGDQQAWALMVDIKNDMPGDFAWLYPFPGDWHTLMNAQPIFKRIFFDAGLDKLAGKMGYAEGAVQTSLKDGRNFRRNNLFLIECWEAMYRKMIQLFLEGKGYAPDGAGATVEATFRGLKQDWEPEERTPRHELMPQSPSAGGSAEGLGRFGGGIPVLGRGAAGRKQNLGFWWRFVMVDMKAYISLWLAIRTEDWDLRVAAYKLLGPLFRAYDRTHYQRLIPLHLAHLQQLPPEISGALKQGLWTVSLKGRPYKSLALDEAHETLINRDLKMSMNRPPTAASLSTNYLNFRSVTLKIFKVQVSCGRRNTVRLPRAPDLGAHQNSETNIQGAVELLGSSSLSPVPSDAHPGDKLWHLFSGKEARRQSEDDLLGFRTVGTNLLFDFVKHTILQELPTSRLPPAKKQHLLGFKSVRPTQVKKGNPRSAQAAQQKQASLVYKRAYDASRKNVPFDPSLTQTVPEAQALFDANGRMRKGQKSKFLRHLVEKLFPSCLRNRLPEDSEAWVVEGMFMLGTVPIAECATLHDYYVCLLVRRWIITKLNGKNEREVHVSFDDRGHQTGNKNSIHAARAEQAAPSPVTASLPKPESITQNTKIPTKGIEWRACEAALNRIDSG</sequence>
<dbReference type="OMA" id="WINKIRI"/>
<evidence type="ECO:0000313" key="2">
    <source>
        <dbReference type="EMBL" id="GAQ93106.1"/>
    </source>
</evidence>
<protein>
    <submittedName>
        <fullName evidence="2">Uncharacterized protein</fullName>
    </submittedName>
</protein>
<dbReference type="PANTHER" id="PTHR47018">
    <property type="entry name" value="CXC DOMAIN-CONTAINING PROTEIN-RELATED"/>
    <property type="match status" value="1"/>
</dbReference>
<feature type="compositionally biased region" description="Polar residues" evidence="1">
    <location>
        <begin position="212"/>
        <end position="244"/>
    </location>
</feature>
<gene>
    <name evidence="2" type="ORF">KFL_013010010</name>
</gene>
<reference evidence="2 3" key="1">
    <citation type="journal article" date="2014" name="Nat. Commun.">
        <title>Klebsormidium flaccidum genome reveals primary factors for plant terrestrial adaptation.</title>
        <authorList>
            <person name="Hori K."/>
            <person name="Maruyama F."/>
            <person name="Fujisawa T."/>
            <person name="Togashi T."/>
            <person name="Yamamoto N."/>
            <person name="Seo M."/>
            <person name="Sato S."/>
            <person name="Yamada T."/>
            <person name="Mori H."/>
            <person name="Tajima N."/>
            <person name="Moriyama T."/>
            <person name="Ikeuchi M."/>
            <person name="Watanabe M."/>
            <person name="Wada H."/>
            <person name="Kobayashi K."/>
            <person name="Saito M."/>
            <person name="Masuda T."/>
            <person name="Sasaki-Sekimoto Y."/>
            <person name="Mashiguchi K."/>
            <person name="Awai K."/>
            <person name="Shimojima M."/>
            <person name="Masuda S."/>
            <person name="Iwai M."/>
            <person name="Nobusawa T."/>
            <person name="Narise T."/>
            <person name="Kondo S."/>
            <person name="Saito H."/>
            <person name="Sato R."/>
            <person name="Murakawa M."/>
            <person name="Ihara Y."/>
            <person name="Oshima-Yamada Y."/>
            <person name="Ohtaka K."/>
            <person name="Satoh M."/>
            <person name="Sonobe K."/>
            <person name="Ishii M."/>
            <person name="Ohtani R."/>
            <person name="Kanamori-Sato M."/>
            <person name="Honoki R."/>
            <person name="Miyazaki D."/>
            <person name="Mochizuki H."/>
            <person name="Umetsu J."/>
            <person name="Higashi K."/>
            <person name="Shibata D."/>
            <person name="Kamiya Y."/>
            <person name="Sato N."/>
            <person name="Nakamura Y."/>
            <person name="Tabata S."/>
            <person name="Ida S."/>
            <person name="Kurokawa K."/>
            <person name="Ohta H."/>
        </authorList>
    </citation>
    <scope>NUCLEOTIDE SEQUENCE [LARGE SCALE GENOMIC DNA]</scope>
    <source>
        <strain evidence="2 3">NIES-2285</strain>
    </source>
</reference>
<keyword evidence="3" id="KW-1185">Reference proteome</keyword>
<feature type="region of interest" description="Disordered" evidence="1">
    <location>
        <begin position="720"/>
        <end position="739"/>
    </location>
</feature>
<dbReference type="Proteomes" id="UP000054558">
    <property type="component" value="Unassembled WGS sequence"/>
</dbReference>
<dbReference type="OrthoDB" id="10071095at2759"/>
<accession>A0A1Y1IW29</accession>
<feature type="compositionally biased region" description="Low complexity" evidence="1">
    <location>
        <begin position="628"/>
        <end position="641"/>
    </location>
</feature>
<feature type="compositionally biased region" description="Polar residues" evidence="1">
    <location>
        <begin position="95"/>
        <end position="107"/>
    </location>
</feature>
<feature type="compositionally biased region" description="Low complexity" evidence="1">
    <location>
        <begin position="651"/>
        <end position="663"/>
    </location>
</feature>
<feature type="compositionally biased region" description="Basic and acidic residues" evidence="1">
    <location>
        <begin position="720"/>
        <end position="734"/>
    </location>
</feature>
<feature type="region of interest" description="Disordered" evidence="1">
    <location>
        <begin position="87"/>
        <end position="110"/>
    </location>
</feature>
<dbReference type="PANTHER" id="PTHR47018:SF2">
    <property type="entry name" value="TESMIN_TSO1-LIKE CXC DOMAIN-CONTAINING PROTEIN"/>
    <property type="match status" value="1"/>
</dbReference>
<feature type="region of interest" description="Disordered" evidence="1">
    <location>
        <begin position="203"/>
        <end position="249"/>
    </location>
</feature>
<organism evidence="2 3">
    <name type="scientific">Klebsormidium nitens</name>
    <name type="common">Green alga</name>
    <name type="synonym">Ulothrix nitens</name>
    <dbReference type="NCBI Taxonomy" id="105231"/>
    <lineage>
        <taxon>Eukaryota</taxon>
        <taxon>Viridiplantae</taxon>
        <taxon>Streptophyta</taxon>
        <taxon>Klebsormidiophyceae</taxon>
        <taxon>Klebsormidiales</taxon>
        <taxon>Klebsormidiaceae</taxon>
        <taxon>Klebsormidium</taxon>
    </lineage>
</organism>
<feature type="region of interest" description="Disordered" evidence="1">
    <location>
        <begin position="595"/>
        <end position="670"/>
    </location>
</feature>
<feature type="region of interest" description="Disordered" evidence="1">
    <location>
        <begin position="1356"/>
        <end position="1375"/>
    </location>
</feature>
<evidence type="ECO:0000256" key="1">
    <source>
        <dbReference type="SAM" id="MobiDB-lite"/>
    </source>
</evidence>
<dbReference type="EMBL" id="DF238250">
    <property type="protein sequence ID" value="GAQ93106.1"/>
    <property type="molecule type" value="Genomic_DNA"/>
</dbReference>
<name>A0A1Y1IW29_KLENI</name>
<evidence type="ECO:0000313" key="3">
    <source>
        <dbReference type="Proteomes" id="UP000054558"/>
    </source>
</evidence>
<proteinExistence type="predicted"/>